<dbReference type="GO" id="GO:0016853">
    <property type="term" value="F:isomerase activity"/>
    <property type="evidence" value="ECO:0007669"/>
    <property type="project" value="TreeGrafter"/>
</dbReference>
<protein>
    <submittedName>
        <fullName evidence="3">PhzF family phenazine biosynthesis protein</fullName>
    </submittedName>
</protein>
<dbReference type="PANTHER" id="PTHR13774:SF32">
    <property type="entry name" value="ANTISENSE-ENHANCING SEQUENCE 1"/>
    <property type="match status" value="1"/>
</dbReference>
<dbReference type="RefSeq" id="WP_127695756.1">
    <property type="nucleotide sequence ID" value="NZ_SACQ01000010.1"/>
</dbReference>
<evidence type="ECO:0000256" key="1">
    <source>
        <dbReference type="ARBA" id="ARBA00008270"/>
    </source>
</evidence>
<accession>A0A437Q4F7</accession>
<evidence type="ECO:0000313" key="3">
    <source>
        <dbReference type="EMBL" id="RVU29361.1"/>
    </source>
</evidence>
<proteinExistence type="inferred from homology"/>
<dbReference type="InterPro" id="IPR003719">
    <property type="entry name" value="Phenazine_PhzF-like"/>
</dbReference>
<evidence type="ECO:0000256" key="2">
    <source>
        <dbReference type="PIRSR" id="PIRSR016184-1"/>
    </source>
</evidence>
<sequence>MRTLTYYTLDVFTQTAFTGNPLAVFVDAQGLSDQQMQQIAREMNLSETVFITEKAGDAAWSVRIFMPQGEIPFAGHPTVGTAVLLDYLEWLPEGADKLVLNEQVGPVPIVIERGADSVKATLRSAVTPTYKTSHLTAQSVSEMMGLASDAVVGEPWVGNSGVPYQLVQLSNSQQLESVQLDLAAWRAHLGTDAVPDLCLFVADKANQTIHMRMFCPACGVLEDPATGSAAAALVGSLALRNGWFGTWQIAQGAEIGRPSLIEAGTERVGQESIVSVGGHAVVVARGELMLPT</sequence>
<keyword evidence="4" id="KW-1185">Reference proteome</keyword>
<dbReference type="Gene3D" id="3.10.310.10">
    <property type="entry name" value="Diaminopimelate Epimerase, Chain A, domain 1"/>
    <property type="match status" value="2"/>
</dbReference>
<dbReference type="AlphaFoldDB" id="A0A437Q4F7"/>
<feature type="active site" evidence="2">
    <location>
        <position position="47"/>
    </location>
</feature>
<evidence type="ECO:0000313" key="4">
    <source>
        <dbReference type="Proteomes" id="UP000282818"/>
    </source>
</evidence>
<dbReference type="SUPFAM" id="SSF54506">
    <property type="entry name" value="Diaminopimelate epimerase-like"/>
    <property type="match status" value="1"/>
</dbReference>
<dbReference type="EMBL" id="SACQ01000010">
    <property type="protein sequence ID" value="RVU29361.1"/>
    <property type="molecule type" value="Genomic_DNA"/>
</dbReference>
<comment type="similarity">
    <text evidence="1">Belongs to the PhzF family.</text>
</comment>
<comment type="caution">
    <text evidence="3">The sequence shown here is derived from an EMBL/GenBank/DDBJ whole genome shotgun (WGS) entry which is preliminary data.</text>
</comment>
<dbReference type="NCBIfam" id="TIGR00654">
    <property type="entry name" value="PhzF_family"/>
    <property type="match status" value="1"/>
</dbReference>
<organism evidence="3 4">
    <name type="scientific">Neptunomonas marina</name>
    <dbReference type="NCBI Taxonomy" id="1815562"/>
    <lineage>
        <taxon>Bacteria</taxon>
        <taxon>Pseudomonadati</taxon>
        <taxon>Pseudomonadota</taxon>
        <taxon>Gammaproteobacteria</taxon>
        <taxon>Oceanospirillales</taxon>
        <taxon>Oceanospirillaceae</taxon>
        <taxon>Neptunomonas</taxon>
    </lineage>
</organism>
<dbReference type="Proteomes" id="UP000282818">
    <property type="component" value="Unassembled WGS sequence"/>
</dbReference>
<name>A0A437Q4F7_9GAMM</name>
<dbReference type="Pfam" id="PF02567">
    <property type="entry name" value="PhzC-PhzF"/>
    <property type="match status" value="1"/>
</dbReference>
<dbReference type="PANTHER" id="PTHR13774">
    <property type="entry name" value="PHENAZINE BIOSYNTHESIS PROTEIN"/>
    <property type="match status" value="1"/>
</dbReference>
<reference evidence="3 4" key="1">
    <citation type="submission" date="2019-01" db="EMBL/GenBank/DDBJ databases">
        <authorList>
            <person name="Chen W.-M."/>
        </authorList>
    </citation>
    <scope>NUCLEOTIDE SEQUENCE [LARGE SCALE GENOMIC DNA]</scope>
    <source>
        <strain evidence="3 4">HPM-16</strain>
    </source>
</reference>
<dbReference type="GO" id="GO:0005737">
    <property type="term" value="C:cytoplasm"/>
    <property type="evidence" value="ECO:0007669"/>
    <property type="project" value="TreeGrafter"/>
</dbReference>
<dbReference type="PIRSF" id="PIRSF016184">
    <property type="entry name" value="PhzC_PhzF"/>
    <property type="match status" value="1"/>
</dbReference>
<gene>
    <name evidence="3" type="ORF">EOE65_16450</name>
</gene>